<evidence type="ECO:0000256" key="10">
    <source>
        <dbReference type="ARBA" id="ARBA00023242"/>
    </source>
</evidence>
<dbReference type="PROSITE" id="PS51843">
    <property type="entry name" value="NR_LBD"/>
    <property type="match status" value="1"/>
</dbReference>
<evidence type="ECO:0000256" key="3">
    <source>
        <dbReference type="ARBA" id="ARBA00022723"/>
    </source>
</evidence>
<dbReference type="SUPFAM" id="SSF57716">
    <property type="entry name" value="Glucocorticoid receptor-like (DNA-binding domain)"/>
    <property type="match status" value="1"/>
</dbReference>
<comment type="subcellular location">
    <subcellularLocation>
        <location evidence="1 13">Nucleus</location>
    </subcellularLocation>
</comment>
<dbReference type="AlphaFoldDB" id="A0A9D4NYB9"/>
<dbReference type="SMART" id="SM00399">
    <property type="entry name" value="ZnF_C4"/>
    <property type="match status" value="1"/>
</dbReference>
<dbReference type="Pfam" id="PF00105">
    <property type="entry name" value="zf-C4"/>
    <property type="match status" value="1"/>
</dbReference>
<evidence type="ECO:0000256" key="2">
    <source>
        <dbReference type="ARBA" id="ARBA00007536"/>
    </source>
</evidence>
<evidence type="ECO:0000256" key="11">
    <source>
        <dbReference type="ARBA" id="ARBA00073670"/>
    </source>
</evidence>
<dbReference type="Proteomes" id="UP000828236">
    <property type="component" value="Unassembled WGS sequence"/>
</dbReference>
<evidence type="ECO:0000256" key="6">
    <source>
        <dbReference type="ARBA" id="ARBA00023015"/>
    </source>
</evidence>
<dbReference type="InterPro" id="IPR001723">
    <property type="entry name" value="Nuclear_hrmn_rcpt"/>
</dbReference>
<dbReference type="GO" id="GO:0004879">
    <property type="term" value="F:nuclear receptor activity"/>
    <property type="evidence" value="ECO:0007669"/>
    <property type="project" value="InterPro"/>
</dbReference>
<feature type="compositionally biased region" description="Low complexity" evidence="14">
    <location>
        <begin position="84"/>
        <end position="106"/>
    </location>
</feature>
<keyword evidence="9 13" id="KW-0675">Receptor</keyword>
<keyword evidence="6 13" id="KW-0805">Transcription regulation</keyword>
<feature type="region of interest" description="Disordered" evidence="14">
    <location>
        <begin position="382"/>
        <end position="410"/>
    </location>
</feature>
<keyword evidence="10 13" id="KW-0539">Nucleus</keyword>
<evidence type="ECO:0000259" key="16">
    <source>
        <dbReference type="PROSITE" id="PS51843"/>
    </source>
</evidence>
<dbReference type="SMART" id="SM00430">
    <property type="entry name" value="HOLI"/>
    <property type="match status" value="1"/>
</dbReference>
<gene>
    <name evidence="17" type="ORF">HUG17_8015</name>
</gene>
<proteinExistence type="inferred from homology"/>
<feature type="compositionally biased region" description="Polar residues" evidence="14">
    <location>
        <begin position="27"/>
        <end position="36"/>
    </location>
</feature>
<dbReference type="PROSITE" id="PS51030">
    <property type="entry name" value="NUCLEAR_REC_DBD_2"/>
    <property type="match status" value="1"/>
</dbReference>
<dbReference type="GO" id="GO:0090575">
    <property type="term" value="C:RNA polymerase II transcription regulator complex"/>
    <property type="evidence" value="ECO:0007669"/>
    <property type="project" value="TreeGrafter"/>
</dbReference>
<dbReference type="PRINTS" id="PR00047">
    <property type="entry name" value="STROIDFINGER"/>
</dbReference>
<keyword evidence="4 13" id="KW-0863">Zinc-finger</keyword>
<evidence type="ECO:0000256" key="5">
    <source>
        <dbReference type="ARBA" id="ARBA00022833"/>
    </source>
</evidence>
<dbReference type="CDD" id="cd07167">
    <property type="entry name" value="NR_DBD_Lrh-1_like"/>
    <property type="match status" value="1"/>
</dbReference>
<dbReference type="InterPro" id="IPR016355">
    <property type="entry name" value="NR5-like"/>
</dbReference>
<feature type="compositionally biased region" description="Polar residues" evidence="14">
    <location>
        <begin position="393"/>
        <end position="410"/>
    </location>
</feature>
<evidence type="ECO:0000313" key="17">
    <source>
        <dbReference type="EMBL" id="KAH7640548.1"/>
    </source>
</evidence>
<dbReference type="PRINTS" id="PR00398">
    <property type="entry name" value="STRDHORMONER"/>
</dbReference>
<dbReference type="GO" id="GO:0009755">
    <property type="term" value="P:hormone-mediated signaling pathway"/>
    <property type="evidence" value="ECO:0007669"/>
    <property type="project" value="TreeGrafter"/>
</dbReference>
<evidence type="ECO:0000256" key="4">
    <source>
        <dbReference type="ARBA" id="ARBA00022771"/>
    </source>
</evidence>
<protein>
    <recommendedName>
        <fullName evidence="11">Nuclear hormone receptor FTZ-F1</fullName>
    </recommendedName>
    <alternativeName>
        <fullName evidence="12">Nuclear receptor subfamily 5 group A member 3</fullName>
    </alternativeName>
</protein>
<dbReference type="GO" id="GO:0009888">
    <property type="term" value="P:tissue development"/>
    <property type="evidence" value="ECO:0007669"/>
    <property type="project" value="TreeGrafter"/>
</dbReference>
<evidence type="ECO:0000256" key="13">
    <source>
        <dbReference type="RuleBase" id="RU004334"/>
    </source>
</evidence>
<dbReference type="Pfam" id="PF00104">
    <property type="entry name" value="Hormone_recep"/>
    <property type="match status" value="1"/>
</dbReference>
<accession>A0A9D4NYB9</accession>
<reference evidence="17" key="2">
    <citation type="journal article" date="2021" name="World Allergy Organ. J.">
        <title>Chromosome-level assembly of Dermatophagoides farinae genome and transcriptome reveals two novel allergens Der f 37 and Der f 39.</title>
        <authorList>
            <person name="Chen J."/>
            <person name="Cai Z."/>
            <person name="Fan D."/>
            <person name="Hu J."/>
            <person name="Hou Y."/>
            <person name="He Y."/>
            <person name="Zhang Z."/>
            <person name="Zhao Z."/>
            <person name="Gao P."/>
            <person name="Hu W."/>
            <person name="Sun J."/>
            <person name="Li J."/>
            <person name="Ji K."/>
        </authorList>
    </citation>
    <scope>NUCLEOTIDE SEQUENCE</scope>
    <source>
        <strain evidence="17">JKM2019</strain>
    </source>
</reference>
<dbReference type="PANTHER" id="PTHR24086:SF15">
    <property type="entry name" value="NUCLEAR HORMONE RECEPTOR FTZ-F1"/>
    <property type="match status" value="1"/>
</dbReference>
<comment type="similarity">
    <text evidence="2">Belongs to the nuclear hormone receptor family. NR5 subfamily.</text>
</comment>
<dbReference type="GO" id="GO:0008270">
    <property type="term" value="F:zinc ion binding"/>
    <property type="evidence" value="ECO:0007669"/>
    <property type="project" value="UniProtKB-KW"/>
</dbReference>
<dbReference type="SUPFAM" id="SSF48508">
    <property type="entry name" value="Nuclear receptor ligand-binding domain"/>
    <property type="match status" value="1"/>
</dbReference>
<evidence type="ECO:0000256" key="7">
    <source>
        <dbReference type="ARBA" id="ARBA00023125"/>
    </source>
</evidence>
<dbReference type="InterPro" id="IPR000536">
    <property type="entry name" value="Nucl_hrmn_rcpt_lig-bd"/>
</dbReference>
<keyword evidence="3 13" id="KW-0479">Metal-binding</keyword>
<feature type="region of interest" description="Disordered" evidence="14">
    <location>
        <begin position="1"/>
        <end position="106"/>
    </location>
</feature>
<evidence type="ECO:0000256" key="1">
    <source>
        <dbReference type="ARBA" id="ARBA00004123"/>
    </source>
</evidence>
<evidence type="ECO:0000259" key="15">
    <source>
        <dbReference type="PROSITE" id="PS51030"/>
    </source>
</evidence>
<dbReference type="FunFam" id="3.30.50.10:FF:000006">
    <property type="entry name" value="Nuclear receptor subfamily 5 group A member"/>
    <property type="match status" value="1"/>
</dbReference>
<sequence>MLPPQSTPNILLNIKSEPESPPDNLKTAKNNTANRLNQSHHNQQQTQLQQQQQQHIQHQTQRQLSSNSETSTENNTNPSPPAPSSSSSSSTASQSPANNLNNSNNTANTVSGTIVAAVVTAASSSPNSDPKDCIEELCPVCGDRVSGYHYGLLTCESCKGFFKRTVQNKKVYTCVADRNCLIDKSQRKRCPYCRFQKCLDVGMKLEAVRADRMRGGRNKFGPMYKRDRARRLQILRQKQLSKAHHVVGGGNSLGPPTTILPGSAAAAAAAANEALNFLNAAPGSHGGSIFDGVKPELIQIPQLSSSTSSPDSSPSPGSTAGVAAAAAAAAAAGQLPNAVAAAAAAAGHPHFMSPLVPSTLQQQSSNLAGANLSQSMMSAGDQHVMKWGPNGPGPSNMSANNTGPSGKSGLQQQHYDTKLVMPPLIRELQLSMLDDKEWQSQLFSLLQNQTYNQCEVDLFELMCKVIDQSLFAQVDWARNSIFFKDLKVDDQMKLLQHAWSDMLVLDHIHQRIHAGLPDETTLPNGQKFDLLSLALLGVPQVADQLHRVTARLQELKVDTNDYICLKFLLLLNPAEVRGLTNFKLVHDAHEQTKQALLDYCINFYPQITDKFNLLLALMPEIHSLTLRGEDFLYYKHMNGSAPTQTLLMEMLHAKKK</sequence>
<keyword evidence="8 13" id="KW-0804">Transcription</keyword>
<dbReference type="InterPro" id="IPR001628">
    <property type="entry name" value="Znf_hrmn_rcpt"/>
</dbReference>
<dbReference type="Gene3D" id="3.30.50.10">
    <property type="entry name" value="Erythroid Transcription Factor GATA-1, subunit A"/>
    <property type="match status" value="1"/>
</dbReference>
<organism evidence="17">
    <name type="scientific">Dermatophagoides farinae</name>
    <name type="common">American house dust mite</name>
    <dbReference type="NCBI Taxonomy" id="6954"/>
    <lineage>
        <taxon>Eukaryota</taxon>
        <taxon>Metazoa</taxon>
        <taxon>Ecdysozoa</taxon>
        <taxon>Arthropoda</taxon>
        <taxon>Chelicerata</taxon>
        <taxon>Arachnida</taxon>
        <taxon>Acari</taxon>
        <taxon>Acariformes</taxon>
        <taxon>Sarcoptiformes</taxon>
        <taxon>Astigmata</taxon>
        <taxon>Psoroptidia</taxon>
        <taxon>Analgoidea</taxon>
        <taxon>Pyroglyphidae</taxon>
        <taxon>Dermatophagoidinae</taxon>
        <taxon>Dermatophagoides</taxon>
    </lineage>
</organism>
<evidence type="ECO:0000256" key="8">
    <source>
        <dbReference type="ARBA" id="ARBA00023163"/>
    </source>
</evidence>
<keyword evidence="5 13" id="KW-0862">Zinc</keyword>
<evidence type="ECO:0000256" key="12">
    <source>
        <dbReference type="ARBA" id="ARBA00078044"/>
    </source>
</evidence>
<dbReference type="InterPro" id="IPR035500">
    <property type="entry name" value="NHR-like_dom_sf"/>
</dbReference>
<comment type="caution">
    <text evidence="17">The sequence shown here is derived from an EMBL/GenBank/DDBJ whole genome shotgun (WGS) entry which is preliminary data.</text>
</comment>
<reference evidence="17" key="1">
    <citation type="submission" date="2020-06" db="EMBL/GenBank/DDBJ databases">
        <authorList>
            <person name="Ji K."/>
            <person name="Li J."/>
        </authorList>
    </citation>
    <scope>NUCLEOTIDE SEQUENCE</scope>
    <source>
        <strain evidence="17">JKM2019</strain>
        <tissue evidence="17">Whole body</tissue>
    </source>
</reference>
<evidence type="ECO:0000256" key="9">
    <source>
        <dbReference type="ARBA" id="ARBA00023170"/>
    </source>
</evidence>
<dbReference type="Gene3D" id="1.10.565.10">
    <property type="entry name" value="Retinoid X Receptor"/>
    <property type="match status" value="1"/>
</dbReference>
<name>A0A9D4NYB9_DERFA</name>
<keyword evidence="7 13" id="KW-0238">DNA-binding</keyword>
<dbReference type="EMBL" id="SDOV01000005">
    <property type="protein sequence ID" value="KAH7640548.1"/>
    <property type="molecule type" value="Genomic_DNA"/>
</dbReference>
<dbReference type="GO" id="GO:0000978">
    <property type="term" value="F:RNA polymerase II cis-regulatory region sequence-specific DNA binding"/>
    <property type="evidence" value="ECO:0007669"/>
    <property type="project" value="TreeGrafter"/>
</dbReference>
<dbReference type="PROSITE" id="PS00031">
    <property type="entry name" value="NUCLEAR_REC_DBD_1"/>
    <property type="match status" value="1"/>
</dbReference>
<feature type="domain" description="NR LBD" evidence="16">
    <location>
        <begin position="402"/>
        <end position="654"/>
    </location>
</feature>
<dbReference type="FunFam" id="1.10.565.10:FF:000032">
    <property type="entry name" value="Nuclear hormone receptor FTZ-F1"/>
    <property type="match status" value="1"/>
</dbReference>
<dbReference type="PANTHER" id="PTHR24086">
    <property type="entry name" value="NUCLEAR RECEPTOR SUBFAMILY 5 GROUP A"/>
    <property type="match status" value="1"/>
</dbReference>
<feature type="domain" description="Nuclear receptor" evidence="15">
    <location>
        <begin position="135"/>
        <end position="210"/>
    </location>
</feature>
<evidence type="ECO:0000256" key="14">
    <source>
        <dbReference type="SAM" id="MobiDB-lite"/>
    </source>
</evidence>
<feature type="compositionally biased region" description="Low complexity" evidence="14">
    <location>
        <begin position="37"/>
        <end position="77"/>
    </location>
</feature>
<dbReference type="CDD" id="cd06944">
    <property type="entry name" value="NR_LBD_Ftz-F1_like"/>
    <property type="match status" value="1"/>
</dbReference>
<dbReference type="InterPro" id="IPR013088">
    <property type="entry name" value="Znf_NHR/GATA"/>
</dbReference>